<feature type="domain" description="SGNH" evidence="3">
    <location>
        <begin position="483"/>
        <end position="701"/>
    </location>
</feature>
<evidence type="ECO:0000259" key="3">
    <source>
        <dbReference type="Pfam" id="PF19040"/>
    </source>
</evidence>
<evidence type="ECO:0000313" key="5">
    <source>
        <dbReference type="Proteomes" id="UP000295087"/>
    </source>
</evidence>
<keyword evidence="1" id="KW-1133">Transmembrane helix</keyword>
<proteinExistence type="predicted"/>
<dbReference type="Proteomes" id="UP000295087">
    <property type="component" value="Unassembled WGS sequence"/>
</dbReference>
<feature type="transmembrane region" description="Helical" evidence="1">
    <location>
        <begin position="115"/>
        <end position="133"/>
    </location>
</feature>
<feature type="transmembrane region" description="Helical" evidence="1">
    <location>
        <begin position="334"/>
        <end position="354"/>
    </location>
</feature>
<dbReference type="EMBL" id="SNXK01000011">
    <property type="protein sequence ID" value="TDP30567.1"/>
    <property type="molecule type" value="Genomic_DNA"/>
</dbReference>
<feature type="transmembrane region" description="Helical" evidence="1">
    <location>
        <begin position="183"/>
        <end position="201"/>
    </location>
</feature>
<comment type="caution">
    <text evidence="4">The sequence shown here is derived from an EMBL/GenBank/DDBJ whole genome shotgun (WGS) entry which is preliminary data.</text>
</comment>
<dbReference type="GO" id="GO:0016747">
    <property type="term" value="F:acyltransferase activity, transferring groups other than amino-acyl groups"/>
    <property type="evidence" value="ECO:0007669"/>
    <property type="project" value="InterPro"/>
</dbReference>
<feature type="domain" description="Acyltransferase 3" evidence="2">
    <location>
        <begin position="51"/>
        <end position="359"/>
    </location>
</feature>
<keyword evidence="1" id="KW-0812">Transmembrane</keyword>
<accession>A0A4R6NZE8</accession>
<feature type="transmembrane region" description="Helical" evidence="1">
    <location>
        <begin position="76"/>
        <end position="94"/>
    </location>
</feature>
<gene>
    <name evidence="4" type="ORF">DFR75_11131</name>
</gene>
<keyword evidence="5" id="KW-1185">Reference proteome</keyword>
<dbReference type="GO" id="GO:0009103">
    <property type="term" value="P:lipopolysaccharide biosynthetic process"/>
    <property type="evidence" value="ECO:0007669"/>
    <property type="project" value="TreeGrafter"/>
</dbReference>
<feature type="transmembrane region" description="Helical" evidence="1">
    <location>
        <begin position="247"/>
        <end position="264"/>
    </location>
</feature>
<feature type="transmembrane region" description="Helical" evidence="1">
    <location>
        <begin position="271"/>
        <end position="287"/>
    </location>
</feature>
<organism evidence="4 5">
    <name type="scientific">Nocardia ignorata</name>
    <dbReference type="NCBI Taxonomy" id="145285"/>
    <lineage>
        <taxon>Bacteria</taxon>
        <taxon>Bacillati</taxon>
        <taxon>Actinomycetota</taxon>
        <taxon>Actinomycetes</taxon>
        <taxon>Mycobacteriales</taxon>
        <taxon>Nocardiaceae</taxon>
        <taxon>Nocardia</taxon>
    </lineage>
</organism>
<feature type="transmembrane region" description="Helical" evidence="1">
    <location>
        <begin position="405"/>
        <end position="427"/>
    </location>
</feature>
<dbReference type="PANTHER" id="PTHR23028:SF53">
    <property type="entry name" value="ACYL_TRANSF_3 DOMAIN-CONTAINING PROTEIN"/>
    <property type="match status" value="1"/>
</dbReference>
<evidence type="ECO:0000259" key="2">
    <source>
        <dbReference type="Pfam" id="PF01757"/>
    </source>
</evidence>
<dbReference type="GO" id="GO:0016020">
    <property type="term" value="C:membrane"/>
    <property type="evidence" value="ECO:0007669"/>
    <property type="project" value="TreeGrafter"/>
</dbReference>
<dbReference type="InterPro" id="IPR002656">
    <property type="entry name" value="Acyl_transf_3_dom"/>
</dbReference>
<name>A0A4R6NZE8_NOCIG</name>
<evidence type="ECO:0000256" key="1">
    <source>
        <dbReference type="SAM" id="Phobius"/>
    </source>
</evidence>
<feature type="transmembrane region" description="Helical" evidence="1">
    <location>
        <begin position="366"/>
        <end position="384"/>
    </location>
</feature>
<evidence type="ECO:0000313" key="4">
    <source>
        <dbReference type="EMBL" id="TDP30567.1"/>
    </source>
</evidence>
<feature type="transmembrane region" description="Helical" evidence="1">
    <location>
        <begin position="54"/>
        <end position="70"/>
    </location>
</feature>
<dbReference type="Pfam" id="PF01757">
    <property type="entry name" value="Acyl_transf_3"/>
    <property type="match status" value="1"/>
</dbReference>
<reference evidence="4 5" key="1">
    <citation type="submission" date="2019-03" db="EMBL/GenBank/DDBJ databases">
        <title>Genomic Encyclopedia of Type Strains, Phase IV (KMG-IV): sequencing the most valuable type-strain genomes for metagenomic binning, comparative biology and taxonomic classification.</title>
        <authorList>
            <person name="Goeker M."/>
        </authorList>
    </citation>
    <scope>NUCLEOTIDE SEQUENCE [LARGE SCALE GENOMIC DNA]</scope>
    <source>
        <strain evidence="4 5">DSM 44496</strain>
    </source>
</reference>
<dbReference type="InterPro" id="IPR043968">
    <property type="entry name" value="SGNH"/>
</dbReference>
<feature type="transmembrane region" description="Helical" evidence="1">
    <location>
        <begin position="293"/>
        <end position="313"/>
    </location>
</feature>
<feature type="transmembrane region" description="Helical" evidence="1">
    <location>
        <begin position="210"/>
        <end position="227"/>
    </location>
</feature>
<sequence>MVTCRETNPIAAVGSESVGSFVPKVHVALPGQPEQGARSSGAAARPGWRSDLDGLRGVAIALVVAFHVWAGRVSGGVDVFLVLSGFFFTGAIVRGVERTGRVAATETARRTLRRLTPALVVVLAAVAVATITLRPYTLLGETAAQTLASMFYVQNWYLAVAELDYTAPDPTVSPLQHLWSMSVQGQFYLVIFALLAGWAWLRRRGRADRATLIAALTGIGLLSFWYATVGTGHHQAWTYYDSLARGWELLAGAVLAVAAPWLRLPTRLRGLAAAVGLLMVFACGPLFDGATQFPGVAALWPVTAACLVIAAGFGSGTTPGTATRLLSGRVCTELGAMAYPLYLWHWPILIFYLGETGRTDAGVVDGLVVIGVSLIPAYATARWIEAPLRMGPRGQETPPHRATGTLVGALTVAVLASALGWQMVLLANPAVPPENLDSLRYPGATALLSGAEFPKAPMRPTVFEGHVDTPSPTTDGCITPNREVRTCVYGDPDATRSIALVGGSHSEHWLPALEVLGAEHGFRVVSYLKEGCPLVLVDEPSYAEWPFPECHEWSVEVLDRLAAEQPDWVVTLSTRYRQDAPGDEVPGEYLEVWSALQDRGLNVLALRDTPRLRRDGVFYRAPDCLAHRGDPDSCGMDRAEALDAVDPAAEPAAGYPNIYLLDLSDAVCRPQRCRVVEGNVLIYRDEHHLTASYARSLAPELGRQIAAVTGWW</sequence>
<protein>
    <submittedName>
        <fullName evidence="4">Peptidoglycan/LPS O-acetylase OafA/YrhL</fullName>
    </submittedName>
</protein>
<keyword evidence="1" id="KW-0472">Membrane</keyword>
<dbReference type="Pfam" id="PF19040">
    <property type="entry name" value="SGNH"/>
    <property type="match status" value="1"/>
</dbReference>
<dbReference type="InterPro" id="IPR050879">
    <property type="entry name" value="Acyltransferase_3"/>
</dbReference>
<dbReference type="PANTHER" id="PTHR23028">
    <property type="entry name" value="ACETYLTRANSFERASE"/>
    <property type="match status" value="1"/>
</dbReference>
<dbReference type="AlphaFoldDB" id="A0A4R6NZE8"/>